<organism evidence="2 3">
    <name type="scientific">Variovorax boronicumulans</name>
    <dbReference type="NCBI Taxonomy" id="436515"/>
    <lineage>
        <taxon>Bacteria</taxon>
        <taxon>Pseudomonadati</taxon>
        <taxon>Pseudomonadota</taxon>
        <taxon>Betaproteobacteria</taxon>
        <taxon>Burkholderiales</taxon>
        <taxon>Comamonadaceae</taxon>
        <taxon>Variovorax</taxon>
    </lineage>
</organism>
<keyword evidence="1" id="KW-0732">Signal</keyword>
<dbReference type="Proteomes" id="UP001244295">
    <property type="component" value="Unassembled WGS sequence"/>
</dbReference>
<name>A0AAW8DUE9_9BURK</name>
<feature type="signal peptide" evidence="1">
    <location>
        <begin position="1"/>
        <end position="19"/>
    </location>
</feature>
<evidence type="ECO:0000313" key="3">
    <source>
        <dbReference type="Proteomes" id="UP001244295"/>
    </source>
</evidence>
<accession>A0AAW8DUE9</accession>
<dbReference type="InterPro" id="IPR047589">
    <property type="entry name" value="DUF11_rpt"/>
</dbReference>
<feature type="chain" id="PRO_5043611469" evidence="1">
    <location>
        <begin position="20"/>
        <end position="975"/>
    </location>
</feature>
<evidence type="ECO:0000313" key="2">
    <source>
        <dbReference type="EMBL" id="MDP9922974.1"/>
    </source>
</evidence>
<reference evidence="2" key="1">
    <citation type="submission" date="2023-07" db="EMBL/GenBank/DDBJ databases">
        <title>Sorghum-associated microbial communities from plants grown in Nebraska, USA.</title>
        <authorList>
            <person name="Schachtman D."/>
        </authorList>
    </citation>
    <scope>NUCLEOTIDE SEQUENCE</scope>
    <source>
        <strain evidence="2">DS2795</strain>
    </source>
</reference>
<dbReference type="AlphaFoldDB" id="A0AAW8DUE9"/>
<sequence length="975" mass="95752">MAQATVYLGLVFGASVAFAAPPPANTVIGNQASATYSDAGGNQQQATSNLVQTTVQQVGSFNLDSYTTVTTNVVNNKTGAAGATVYAPHVLTNTGNGSDVFDIKVDAAAGGFSRVELFADANGDGLPDSTTALCTAVPAATCSVPGQTVAGNNGVFQFVVAYTIPSTASTPTTPYSFGTVTATVAATSPVITSYASTSAADRDNVNLTTSAAFNVTKAIGVPAVKAPGGGAWPTVAASGPRSSLATCSTTWAAGMTSTPTCQYTVYTINVSNTGGAVGALALQDTLPSGFTYVAGSAVWSNSPTAGTALTDASTADLGGIDYQASGNTITAVIQALPVNVSQTISFVVLVNDTAAIGVTTTTNTVKYNPIDAGTSASSTAPGTLPSTSNPAAFTVLASYGFAIGTNLPTVSTAVTAKDVNPGAADGSADTTTRPSVVPGGSVSFPNRVFNTGNATDAINLATSGSTFPAGTTFTLLAVDGATPLLDTTGDGIPDTGPIAAGGYVDIVVRANVPATTTLGSGPFEVLVTGKSAGNPAVVVDATKEIVTAVIGSLVDLTNSVGGTGTGTLAGGDLGPGPSPSPTTTRIVAAGSAAFFNLFVKNGDSLANTYNLSASQTPSFPGTLPAGWTVKFVTVGTAGAAGETCATAPAITQIDVAVGGQGKVDVCVTPPATQTPVAGQKIYFRVDSTKPTSTTLPANDTKTDAVTVIAASTLGATLTPDNSGQIAPGGSVVYAHTLTATGTQSCVGPYAVSVKLPSADETAGWTTAVYIDANGDGQIDGGDPLVTGTIPGPLVGGTSQKLLVKVFAPGGATAGTTDTATVTVTFPTGVGSCGTPSATDVSTVISGQVRVVKTQAADVNCDATEAATPTAIAANFSAALLTMKPGQCVIYRIVATNEGTAPISNLKINDAVPAYTSLTGATQPAAATQCSSTGLTGTPVAYAGTAPATTVSCGSAANTLAPGGTATLIFAVKINQ</sequence>
<gene>
    <name evidence="2" type="ORF">J2W25_001995</name>
</gene>
<comment type="caution">
    <text evidence="2">The sequence shown here is derived from an EMBL/GenBank/DDBJ whole genome shotgun (WGS) entry which is preliminary data.</text>
</comment>
<dbReference type="EMBL" id="JAUSRR010000003">
    <property type="protein sequence ID" value="MDP9922974.1"/>
    <property type="molecule type" value="Genomic_DNA"/>
</dbReference>
<dbReference type="NCBIfam" id="TIGR01451">
    <property type="entry name" value="B_ant_repeat"/>
    <property type="match status" value="2"/>
</dbReference>
<proteinExistence type="predicted"/>
<dbReference type="RefSeq" id="WP_307636523.1">
    <property type="nucleotide sequence ID" value="NZ_JAUSRR010000003.1"/>
</dbReference>
<protein>
    <submittedName>
        <fullName evidence="2">Repeat protein (TIGR01451 family)</fullName>
    </submittedName>
</protein>
<evidence type="ECO:0000256" key="1">
    <source>
        <dbReference type="SAM" id="SignalP"/>
    </source>
</evidence>